<evidence type="ECO:0000256" key="1">
    <source>
        <dbReference type="ARBA" id="ARBA00012552"/>
    </source>
</evidence>
<evidence type="ECO:0000256" key="6">
    <source>
        <dbReference type="ARBA" id="ARBA00022884"/>
    </source>
</evidence>
<dbReference type="CDD" id="cd18787">
    <property type="entry name" value="SF2_C_DEAD"/>
    <property type="match status" value="1"/>
</dbReference>
<evidence type="ECO:0000259" key="11">
    <source>
        <dbReference type="PROSITE" id="PS51192"/>
    </source>
</evidence>
<dbReference type="GO" id="GO:0016787">
    <property type="term" value="F:hydrolase activity"/>
    <property type="evidence" value="ECO:0007669"/>
    <property type="project" value="UniProtKB-KW"/>
</dbReference>
<feature type="compositionally biased region" description="Polar residues" evidence="10">
    <location>
        <begin position="544"/>
        <end position="564"/>
    </location>
</feature>
<feature type="domain" description="Helicase ATP-binding" evidence="11">
    <location>
        <begin position="42"/>
        <end position="225"/>
    </location>
</feature>
<dbReference type="OrthoDB" id="1191041at2759"/>
<dbReference type="PANTHER" id="PTHR47959:SF21">
    <property type="entry name" value="DEAD-BOX HELICASE 56"/>
    <property type="match status" value="1"/>
</dbReference>
<keyword evidence="4 14" id="KW-0347">Helicase</keyword>
<keyword evidence="15" id="KW-1185">Reference proteome</keyword>
<name>A0A9W8DZL6_9FUNG</name>
<dbReference type="GO" id="GO:0003724">
    <property type="term" value="F:RNA helicase activity"/>
    <property type="evidence" value="ECO:0007669"/>
    <property type="project" value="UniProtKB-EC"/>
</dbReference>
<dbReference type="SMART" id="SM00490">
    <property type="entry name" value="HELICc"/>
    <property type="match status" value="1"/>
</dbReference>
<feature type="region of interest" description="Disordered" evidence="10">
    <location>
        <begin position="328"/>
        <end position="371"/>
    </location>
</feature>
<dbReference type="SUPFAM" id="SSF52540">
    <property type="entry name" value="P-loop containing nucleoside triphosphate hydrolases"/>
    <property type="match status" value="2"/>
</dbReference>
<reference evidence="14" key="1">
    <citation type="submission" date="2022-07" db="EMBL/GenBank/DDBJ databases">
        <title>Phylogenomic reconstructions and comparative analyses of Kickxellomycotina fungi.</title>
        <authorList>
            <person name="Reynolds N.K."/>
            <person name="Stajich J.E."/>
            <person name="Barry K."/>
            <person name="Grigoriev I.V."/>
            <person name="Crous P."/>
            <person name="Smith M.E."/>
        </authorList>
    </citation>
    <scope>NUCLEOTIDE SEQUENCE</scope>
    <source>
        <strain evidence="14">RSA 1196</strain>
    </source>
</reference>
<dbReference type="InterPro" id="IPR011545">
    <property type="entry name" value="DEAD/DEAH_box_helicase_dom"/>
</dbReference>
<feature type="compositionally biased region" description="Polar residues" evidence="10">
    <location>
        <begin position="339"/>
        <end position="348"/>
    </location>
</feature>
<evidence type="ECO:0000256" key="2">
    <source>
        <dbReference type="ARBA" id="ARBA00022741"/>
    </source>
</evidence>
<dbReference type="EMBL" id="JANBPY010002278">
    <property type="protein sequence ID" value="KAJ1955690.1"/>
    <property type="molecule type" value="Genomic_DNA"/>
</dbReference>
<comment type="catalytic activity">
    <reaction evidence="8">
        <text>ATP + H2O = ADP + phosphate + H(+)</text>
        <dbReference type="Rhea" id="RHEA:13065"/>
        <dbReference type="ChEBI" id="CHEBI:15377"/>
        <dbReference type="ChEBI" id="CHEBI:15378"/>
        <dbReference type="ChEBI" id="CHEBI:30616"/>
        <dbReference type="ChEBI" id="CHEBI:43474"/>
        <dbReference type="ChEBI" id="CHEBI:456216"/>
        <dbReference type="EC" id="3.6.4.13"/>
    </reaction>
</comment>
<protein>
    <recommendedName>
        <fullName evidence="1">RNA helicase</fullName>
        <ecNumber evidence="1">3.6.4.13</ecNumber>
    </recommendedName>
</protein>
<dbReference type="InterPro" id="IPR050079">
    <property type="entry name" value="DEAD_box_RNA_helicase"/>
</dbReference>
<dbReference type="PROSITE" id="PS51194">
    <property type="entry name" value="HELICASE_CTER"/>
    <property type="match status" value="1"/>
</dbReference>
<feature type="compositionally biased region" description="Basic residues" evidence="10">
    <location>
        <begin position="586"/>
        <end position="598"/>
    </location>
</feature>
<dbReference type="PANTHER" id="PTHR47959">
    <property type="entry name" value="ATP-DEPENDENT RNA HELICASE RHLE-RELATED"/>
    <property type="match status" value="1"/>
</dbReference>
<dbReference type="Pfam" id="PF00271">
    <property type="entry name" value="Helicase_C"/>
    <property type="match status" value="2"/>
</dbReference>
<dbReference type="InterPro" id="IPR001650">
    <property type="entry name" value="Helicase_C-like"/>
</dbReference>
<dbReference type="PROSITE" id="PS51192">
    <property type="entry name" value="HELICASE_ATP_BIND_1"/>
    <property type="match status" value="1"/>
</dbReference>
<dbReference type="EC" id="3.6.4.13" evidence="1"/>
<dbReference type="InterPro" id="IPR027417">
    <property type="entry name" value="P-loop_NTPase"/>
</dbReference>
<feature type="short sequence motif" description="Q motif" evidence="9">
    <location>
        <begin position="11"/>
        <end position="39"/>
    </location>
</feature>
<dbReference type="Proteomes" id="UP001150925">
    <property type="component" value="Unassembled WGS sequence"/>
</dbReference>
<feature type="region of interest" description="Disordered" evidence="10">
    <location>
        <begin position="580"/>
        <end position="615"/>
    </location>
</feature>
<dbReference type="Pfam" id="PF00270">
    <property type="entry name" value="DEAD"/>
    <property type="match status" value="1"/>
</dbReference>
<proteinExistence type="inferred from homology"/>
<dbReference type="GO" id="GO:0005524">
    <property type="term" value="F:ATP binding"/>
    <property type="evidence" value="ECO:0007669"/>
    <property type="project" value="UniProtKB-KW"/>
</dbReference>
<evidence type="ECO:0000256" key="9">
    <source>
        <dbReference type="PROSITE-ProRule" id="PRU00552"/>
    </source>
</evidence>
<feature type="domain" description="DEAD-box RNA helicase Q" evidence="13">
    <location>
        <begin position="11"/>
        <end position="39"/>
    </location>
</feature>
<dbReference type="InterPro" id="IPR014014">
    <property type="entry name" value="RNA_helicase_DEAD_Q_motif"/>
</dbReference>
<keyword evidence="3 14" id="KW-0378">Hydrolase</keyword>
<keyword evidence="2" id="KW-0547">Nucleotide-binding</keyword>
<keyword evidence="6" id="KW-0694">RNA-binding</keyword>
<evidence type="ECO:0000313" key="14">
    <source>
        <dbReference type="EMBL" id="KAJ1955690.1"/>
    </source>
</evidence>
<keyword evidence="5" id="KW-0067">ATP-binding</keyword>
<evidence type="ECO:0000256" key="8">
    <source>
        <dbReference type="ARBA" id="ARBA00047984"/>
    </source>
</evidence>
<dbReference type="CDD" id="cd17961">
    <property type="entry name" value="DEADc_DDX56"/>
    <property type="match status" value="1"/>
</dbReference>
<evidence type="ECO:0000256" key="10">
    <source>
        <dbReference type="SAM" id="MobiDB-lite"/>
    </source>
</evidence>
<feature type="domain" description="Helicase C-terminal" evidence="12">
    <location>
        <begin position="251"/>
        <end position="477"/>
    </location>
</feature>
<dbReference type="GO" id="GO:0003723">
    <property type="term" value="F:RNA binding"/>
    <property type="evidence" value="ECO:0007669"/>
    <property type="project" value="UniProtKB-KW"/>
</dbReference>
<feature type="compositionally biased region" description="Acidic residues" evidence="10">
    <location>
        <begin position="328"/>
        <end position="337"/>
    </location>
</feature>
<dbReference type="Gene3D" id="3.40.50.300">
    <property type="entry name" value="P-loop containing nucleotide triphosphate hydrolases"/>
    <property type="match status" value="2"/>
</dbReference>
<dbReference type="InterPro" id="IPR014001">
    <property type="entry name" value="Helicase_ATP-bd"/>
</dbReference>
<dbReference type="GO" id="GO:0005829">
    <property type="term" value="C:cytosol"/>
    <property type="evidence" value="ECO:0007669"/>
    <property type="project" value="TreeGrafter"/>
</dbReference>
<sequence length="615" mass="69811">MADTELLETKETFGDLDLDDRLVRAVQRLGFHHPTLIQSKGIPLLLAGKDVLARARTGSGKTAAYCLPLVHRILHSKALLSPQDPSYQVTRALILVPTRELAEQVYHHLQSLLTYCSALVRTLNLGNDLSVALQKPLLKERPDVIISTPKRILVHLDDGSVVLKDTVEYLVVDEADLVLSYGYGGDIARLQGYLPTIYQAMLMSATLTHEMEKLKKMVLRNPAVIKLEEGEEWQSSVQQHSLHCSETDKFLFTYVILKLQLIPGKGLLFVNDIDRCYRLKLFLEHFGVHTCVLNSELPFNSRRHIVDEYNSGKYNYLIATDEKDLSMEYDSDDEEPNSDAVTQPSRTNPSDKEISVVLDDHTQRGKRKTVRDKEYGVSRGMDFQNVAVVINFDFPQSVKAYTHRIGRTGRGNAQGSSLSFVVPKNKLTKHSRLVSSHDEQVFDRVVNEMTGRGQTIQPFQMDESKVQAFRYRMEDVLRMTTRAAVREARVKDLKREILASEKLAAYFEDKPKDLEYLRHDRALQPSRTYRHLKDIPRYLLGQPAVSSTSTPNGENANPTAEDSTVVNDEVEKILQKTMYGASKALAHGKRHTKRKFGSKSKNDPLRSFKLAKRKH</sequence>
<evidence type="ECO:0000256" key="4">
    <source>
        <dbReference type="ARBA" id="ARBA00022806"/>
    </source>
</evidence>
<evidence type="ECO:0000313" key="15">
    <source>
        <dbReference type="Proteomes" id="UP001150925"/>
    </source>
</evidence>
<dbReference type="SMART" id="SM00487">
    <property type="entry name" value="DEXDc"/>
    <property type="match status" value="1"/>
</dbReference>
<dbReference type="PROSITE" id="PS51195">
    <property type="entry name" value="Q_MOTIF"/>
    <property type="match status" value="1"/>
</dbReference>
<accession>A0A9W8DZL6</accession>
<evidence type="ECO:0000256" key="3">
    <source>
        <dbReference type="ARBA" id="ARBA00022801"/>
    </source>
</evidence>
<feature type="compositionally biased region" description="Basic and acidic residues" evidence="10">
    <location>
        <begin position="349"/>
        <end position="363"/>
    </location>
</feature>
<feature type="region of interest" description="Disordered" evidence="10">
    <location>
        <begin position="542"/>
        <end position="564"/>
    </location>
</feature>
<dbReference type="AlphaFoldDB" id="A0A9W8DZL6"/>
<evidence type="ECO:0000256" key="5">
    <source>
        <dbReference type="ARBA" id="ARBA00022840"/>
    </source>
</evidence>
<comment type="caution">
    <text evidence="14">The sequence shown here is derived from an EMBL/GenBank/DDBJ whole genome shotgun (WGS) entry which is preliminary data.</text>
</comment>
<evidence type="ECO:0000256" key="7">
    <source>
        <dbReference type="ARBA" id="ARBA00038041"/>
    </source>
</evidence>
<comment type="similarity">
    <text evidence="7">Belongs to the DEAD box helicase family. DDX56/DBP9 subfamily.</text>
</comment>
<gene>
    <name evidence="14" type="primary">DBP9</name>
    <name evidence="14" type="ORF">IWQ62_005474</name>
</gene>
<organism evidence="14 15">
    <name type="scientific">Dispira parvispora</name>
    <dbReference type="NCBI Taxonomy" id="1520584"/>
    <lineage>
        <taxon>Eukaryota</taxon>
        <taxon>Fungi</taxon>
        <taxon>Fungi incertae sedis</taxon>
        <taxon>Zoopagomycota</taxon>
        <taxon>Kickxellomycotina</taxon>
        <taxon>Dimargaritomycetes</taxon>
        <taxon>Dimargaritales</taxon>
        <taxon>Dimargaritaceae</taxon>
        <taxon>Dispira</taxon>
    </lineage>
</organism>
<evidence type="ECO:0000259" key="13">
    <source>
        <dbReference type="PROSITE" id="PS51195"/>
    </source>
</evidence>
<evidence type="ECO:0000259" key="12">
    <source>
        <dbReference type="PROSITE" id="PS51194"/>
    </source>
</evidence>